<dbReference type="RefSeq" id="YP_009998191.1">
    <property type="nucleotide sequence ID" value="NC_052984.1"/>
</dbReference>
<sequence length="218" mass="23476">MKIVSLTPDTVAHTLKGMYRSFQQCGAGATLAGGKFKLTQFAEREDGSPDVTTHVRLTGEGDLKGYRLQITGPAFDTGDNPTRSLQYWFGGNPQAFEAIAHLLSAFGDEIDIEDKIPFLNQVVLLKGHANASPANRYCHIVVGKDPVTGDLITYSSESDDKPFSVHSVKAAHIKDLVVAPAELETTIRVALTLQRIGPAGLASLIDKSAIDKLWGGQE</sequence>
<organism evidence="1 2">
    <name type="scientific">Aeromonas phage vB_AhyS-A18P4</name>
    <dbReference type="NCBI Taxonomy" id="2608321"/>
    <lineage>
        <taxon>Viruses</taxon>
        <taxon>Duplodnaviria</taxon>
        <taxon>Heunggongvirae</taxon>
        <taxon>Uroviricota</taxon>
        <taxon>Caudoviricetes</taxon>
        <taxon>Casjensviridae</taxon>
        <taxon>Sharonstreetvirus</taxon>
        <taxon>Sharonstreetvirus A18P4</taxon>
    </lineage>
</organism>
<protein>
    <submittedName>
        <fullName evidence="1">Uncharacterized protein</fullName>
    </submittedName>
</protein>
<dbReference type="GeneID" id="62680773"/>
<dbReference type="EMBL" id="MN317029">
    <property type="protein sequence ID" value="QFG04426.1"/>
    <property type="molecule type" value="Genomic_DNA"/>
</dbReference>
<dbReference type="KEGG" id="vg:62680773"/>
<proteinExistence type="predicted"/>
<keyword evidence="2" id="KW-1185">Reference proteome</keyword>
<accession>A0A5J6T262</accession>
<reference evidence="1 2" key="1">
    <citation type="submission" date="2019-08" db="EMBL/GenBank/DDBJ databases">
        <authorList>
            <person name="Zhang R."/>
        </authorList>
    </citation>
    <scope>NUCLEOTIDE SEQUENCE [LARGE SCALE GENOMIC DNA]</scope>
</reference>
<evidence type="ECO:0000313" key="1">
    <source>
        <dbReference type="EMBL" id="QFG04426.1"/>
    </source>
</evidence>
<name>A0A5J6T262_9CAUD</name>
<evidence type="ECO:0000313" key="2">
    <source>
        <dbReference type="Proteomes" id="UP000326305"/>
    </source>
</evidence>
<dbReference type="Proteomes" id="UP000326305">
    <property type="component" value="Segment"/>
</dbReference>